<evidence type="ECO:0000259" key="1">
    <source>
        <dbReference type="Pfam" id="PF00582"/>
    </source>
</evidence>
<dbReference type="EMBL" id="CP016616">
    <property type="protein sequence ID" value="ANY80247.1"/>
    <property type="molecule type" value="Genomic_DNA"/>
</dbReference>
<reference evidence="2" key="1">
    <citation type="submission" date="2016-07" db="EMBL/GenBank/DDBJ databases">
        <title>Microvirga ossetica sp. nov. a new species of rhizobia isolated from root nodules of the legume species Vicia alpestris Steven originated from North Ossetia region in the Caucasus.</title>
        <authorList>
            <person name="Safronova V.I."/>
            <person name="Kuznetsova I.G."/>
            <person name="Sazanova A.L."/>
            <person name="Belimov A."/>
            <person name="Andronov E."/>
            <person name="Osledkin Y.S."/>
            <person name="Onishchuk O.P."/>
            <person name="Kurchak O.N."/>
            <person name="Shaposhnikov A.I."/>
            <person name="Willems A."/>
            <person name="Tikhonovich I.A."/>
        </authorList>
    </citation>
    <scope>NUCLEOTIDE SEQUENCE [LARGE SCALE GENOMIC DNA]</scope>
    <source>
        <strain evidence="2">V5/3M</strain>
    </source>
</reference>
<evidence type="ECO:0000313" key="2">
    <source>
        <dbReference type="EMBL" id="ANY80247.1"/>
    </source>
</evidence>
<sequence>MKSILVPIEDHGIVEPQLETALQLARMFDGYVEGIAITPDYPVVLPVDIAIGVPSPITPENRLEMARACRERFEAFMTTKQISRSVAGVTGPSFGWRQDGLMEDAFLGAYGRVFDIAVVGRPDGSNGQTRLSTVEAALFETGRPVLIAPPVPTRTFGETAVIAWNRSTETARAVLGSMPLLKKARRIVVLELDDWGVPGPSGSELARHLRMHDLPAETVMAPDPSNRPGETILTEATALGCDLLVKGAYTQSRLRQMFFGGATSHILSNTAMPVLMAH</sequence>
<accession>A0A1B2EJY2</accession>
<dbReference type="InterPro" id="IPR006016">
    <property type="entry name" value="UspA"/>
</dbReference>
<dbReference type="KEGG" id="moc:BB934_20115"/>
<dbReference type="OrthoDB" id="9804721at2"/>
<dbReference type="CDD" id="cd00293">
    <property type="entry name" value="USP-like"/>
    <property type="match status" value="1"/>
</dbReference>
<gene>
    <name evidence="2" type="ORF">BB934_20115</name>
</gene>
<name>A0A1B2EJY2_9HYPH</name>
<feature type="domain" description="UspA" evidence="1">
    <location>
        <begin position="227"/>
        <end position="277"/>
    </location>
</feature>
<dbReference type="Gene3D" id="3.40.50.12370">
    <property type="match status" value="1"/>
</dbReference>
<dbReference type="AlphaFoldDB" id="A0A1B2EJY2"/>
<dbReference type="RefSeq" id="WP_157934236.1">
    <property type="nucleotide sequence ID" value="NZ_CP016616.1"/>
</dbReference>
<dbReference type="Pfam" id="PF00582">
    <property type="entry name" value="Usp"/>
    <property type="match status" value="1"/>
</dbReference>
<proteinExistence type="predicted"/>
<protein>
    <recommendedName>
        <fullName evidence="1">UspA domain-containing protein</fullName>
    </recommendedName>
</protein>
<organism evidence="2">
    <name type="scientific">Microvirga ossetica</name>
    <dbReference type="NCBI Taxonomy" id="1882682"/>
    <lineage>
        <taxon>Bacteria</taxon>
        <taxon>Pseudomonadati</taxon>
        <taxon>Pseudomonadota</taxon>
        <taxon>Alphaproteobacteria</taxon>
        <taxon>Hyphomicrobiales</taxon>
        <taxon>Methylobacteriaceae</taxon>
        <taxon>Microvirga</taxon>
    </lineage>
</organism>
<dbReference type="SUPFAM" id="SSF52402">
    <property type="entry name" value="Adenine nucleotide alpha hydrolases-like"/>
    <property type="match status" value="1"/>
</dbReference>